<dbReference type="SMART" id="SM00261">
    <property type="entry name" value="FU"/>
    <property type="match status" value="6"/>
</dbReference>
<protein>
    <recommendedName>
        <fullName evidence="2">EGF-like domain-containing protein</fullName>
    </recommendedName>
</protein>
<dbReference type="InterPro" id="IPR006212">
    <property type="entry name" value="Furin_repeat"/>
</dbReference>
<dbReference type="InterPro" id="IPR009030">
    <property type="entry name" value="Growth_fac_rcpt_cys_sf"/>
</dbReference>
<comment type="caution">
    <text evidence="3">The sequence shown here is derived from an EMBL/GenBank/DDBJ whole genome shotgun (WGS) entry which is preliminary data.</text>
</comment>
<name>A0A177B8N0_9BILA</name>
<sequence>MLGFTSAEIISLLRRENVKQIFLLPYSPDLNPIENLFSVSKSRKINSSLTNVILNNKIKCRGATNHYWNGNSCVFNSISCLNLVNEKLLCQSCQSTVWKYDSYHCQNLDCSNVLSIIHENVLEYSCKRCQINKESVVWNEELKSCYKTDHKNLTNLGEIGCKSRKGTNWNTKRKTCDKVLCDREPLNTRDKCTGCHKMWKSEGKTYYSCPNNSIMCNVSTVTCNAGYFWNKPNWSCDECTISTAQGQCNSCLDKIWITNKCTACPRNCKLCYESNICTECNQNYFWSDRLLSCIECSHITSSICKECSSHNYPFVFDKIYCSEIKHSTEFLCLNCRRNYAFGYFWNQVDNLCQSCLYGCESCDNKNNCIKCKTGFWYNSLKQKCLPCSSNCVECTSKNLCSKCKDNMYFDSTFTIQCKECIKNCRNCSTSKKCIICKNGYYLVEINGELLCKDCGYNCLSCTNTGTCNLCKNGYCLLPNNTCLKNNQNCKLCFQHKNFKISCVDCIDGHMLQLCKLVLEIIDLANGCAKFKTEKYILACMNGCIHCNDINVCLKCNQGYHLNQNKCFKCIDNCDICNNIACLKCKSGYINNSTLNICLACTSHCKECTHKKCIKCMVNAFMNTNKTCQLCSSIIPNCLECYTNKKMIVTCIKCSQPHMTLNNNGTKCLACDKNCKNCIYQKPKCVKCMGNFHLSLNNDYCGNIQCYNCTKYGFGKCLPSEKIGCMNYCHTQKSKIGLEIKYKYGCNNNYCKRENTKECSINDTNCSICCNYSKCNNRNSSKSMKLLYWFSYIIYAYIIKNIIQYIIF</sequence>
<keyword evidence="4" id="KW-1185">Reference proteome</keyword>
<dbReference type="SMART" id="SM00181">
    <property type="entry name" value="EGF"/>
    <property type="match status" value="7"/>
</dbReference>
<evidence type="ECO:0000259" key="2">
    <source>
        <dbReference type="SMART" id="SM00181"/>
    </source>
</evidence>
<organism evidence="3 4">
    <name type="scientific">Intoshia linei</name>
    <dbReference type="NCBI Taxonomy" id="1819745"/>
    <lineage>
        <taxon>Eukaryota</taxon>
        <taxon>Metazoa</taxon>
        <taxon>Spiralia</taxon>
        <taxon>Lophotrochozoa</taxon>
        <taxon>Mesozoa</taxon>
        <taxon>Orthonectida</taxon>
        <taxon>Rhopaluridae</taxon>
        <taxon>Intoshia</taxon>
    </lineage>
</organism>
<dbReference type="AlphaFoldDB" id="A0A177B8N0"/>
<feature type="domain" description="EGF-like" evidence="2">
    <location>
        <begin position="568"/>
        <end position="598"/>
    </location>
</feature>
<reference evidence="3 4" key="1">
    <citation type="submission" date="2016-04" db="EMBL/GenBank/DDBJ databases">
        <title>The genome of Intoshia linei affirms orthonectids as highly simplified spiralians.</title>
        <authorList>
            <person name="Mikhailov K.V."/>
            <person name="Slusarev G.S."/>
            <person name="Nikitin M.A."/>
            <person name="Logacheva M.D."/>
            <person name="Penin A."/>
            <person name="Aleoshin V."/>
            <person name="Panchin Y.V."/>
        </authorList>
    </citation>
    <scope>NUCLEOTIDE SEQUENCE [LARGE SCALE GENOMIC DNA]</scope>
    <source>
        <strain evidence="3">Intl2013</strain>
        <tissue evidence="3">Whole animal</tissue>
    </source>
</reference>
<dbReference type="GO" id="GO:0003676">
    <property type="term" value="F:nucleic acid binding"/>
    <property type="evidence" value="ECO:0007669"/>
    <property type="project" value="InterPro"/>
</dbReference>
<evidence type="ECO:0000313" key="3">
    <source>
        <dbReference type="EMBL" id="OAF70003.1"/>
    </source>
</evidence>
<keyword evidence="1" id="KW-1133">Transmembrane helix</keyword>
<keyword evidence="1" id="KW-0472">Membrane</keyword>
<dbReference type="InterPro" id="IPR000742">
    <property type="entry name" value="EGF"/>
</dbReference>
<dbReference type="OrthoDB" id="27819at2759"/>
<evidence type="ECO:0000313" key="4">
    <source>
        <dbReference type="Proteomes" id="UP000078046"/>
    </source>
</evidence>
<dbReference type="PANTHER" id="PTHR45756:SF1">
    <property type="entry name" value="PROTEIN KINASE DOMAIN CONTAINING PROTEIN"/>
    <property type="match status" value="1"/>
</dbReference>
<accession>A0A177B8N0</accession>
<dbReference type="InterPro" id="IPR053215">
    <property type="entry name" value="TKL_Ser/Thr_kinase"/>
</dbReference>
<dbReference type="Gene3D" id="3.30.420.10">
    <property type="entry name" value="Ribonuclease H-like superfamily/Ribonuclease H"/>
    <property type="match status" value="1"/>
</dbReference>
<evidence type="ECO:0000256" key="1">
    <source>
        <dbReference type="SAM" id="Phobius"/>
    </source>
</evidence>
<keyword evidence="1" id="KW-0812">Transmembrane</keyword>
<feature type="domain" description="EGF-like" evidence="2">
    <location>
        <begin position="386"/>
        <end position="418"/>
    </location>
</feature>
<feature type="domain" description="EGF-like" evidence="2">
    <location>
        <begin position="419"/>
        <end position="452"/>
    </location>
</feature>
<feature type="transmembrane region" description="Helical" evidence="1">
    <location>
        <begin position="785"/>
        <end position="806"/>
    </location>
</feature>
<dbReference type="SUPFAM" id="SSF57184">
    <property type="entry name" value="Growth factor receptor domain"/>
    <property type="match status" value="3"/>
</dbReference>
<dbReference type="Proteomes" id="UP000078046">
    <property type="component" value="Unassembled WGS sequence"/>
</dbReference>
<dbReference type="PANTHER" id="PTHR45756">
    <property type="entry name" value="PALMITOYLTRANSFERASE"/>
    <property type="match status" value="1"/>
</dbReference>
<proteinExistence type="predicted"/>
<gene>
    <name evidence="3" type="ORF">A3Q56_02223</name>
</gene>
<feature type="domain" description="EGF-like" evidence="2">
    <location>
        <begin position="669"/>
        <end position="701"/>
    </location>
</feature>
<feature type="domain" description="EGF-like" evidence="2">
    <location>
        <begin position="295"/>
        <end position="353"/>
    </location>
</feature>
<dbReference type="EMBL" id="LWCA01000201">
    <property type="protein sequence ID" value="OAF70003.1"/>
    <property type="molecule type" value="Genomic_DNA"/>
</dbReference>
<feature type="domain" description="EGF-like" evidence="2">
    <location>
        <begin position="453"/>
        <end position="483"/>
    </location>
</feature>
<dbReference type="InterPro" id="IPR036397">
    <property type="entry name" value="RNaseH_sf"/>
</dbReference>
<feature type="domain" description="EGF-like" evidence="2">
    <location>
        <begin position="538"/>
        <end position="567"/>
    </location>
</feature>